<dbReference type="InterPro" id="IPR036291">
    <property type="entry name" value="NAD(P)-bd_dom_sf"/>
</dbReference>
<accession>A0A7W3PDL3</accession>
<dbReference type="AlphaFoldDB" id="A0A7W3PDL3"/>
<dbReference type="SUPFAM" id="SSF51735">
    <property type="entry name" value="NAD(P)-binding Rossmann-fold domains"/>
    <property type="match status" value="1"/>
</dbReference>
<dbReference type="Pfam" id="PF03807">
    <property type="entry name" value="F420_oxidored"/>
    <property type="match status" value="1"/>
</dbReference>
<dbReference type="Gene3D" id="3.40.50.720">
    <property type="entry name" value="NAD(P)-binding Rossmann-like Domain"/>
    <property type="match status" value="1"/>
</dbReference>
<evidence type="ECO:0000259" key="2">
    <source>
        <dbReference type="Pfam" id="PF03807"/>
    </source>
</evidence>
<organism evidence="3 4">
    <name type="scientific">Promicromonospora sukumoe</name>
    <dbReference type="NCBI Taxonomy" id="88382"/>
    <lineage>
        <taxon>Bacteria</taxon>
        <taxon>Bacillati</taxon>
        <taxon>Actinomycetota</taxon>
        <taxon>Actinomycetes</taxon>
        <taxon>Micrococcales</taxon>
        <taxon>Promicromonosporaceae</taxon>
        <taxon>Promicromonospora</taxon>
    </lineage>
</organism>
<dbReference type="RefSeq" id="WP_182615208.1">
    <property type="nucleotide sequence ID" value="NZ_BAAATF010000007.1"/>
</dbReference>
<dbReference type="InterPro" id="IPR028939">
    <property type="entry name" value="P5C_Rdtase_cat_N"/>
</dbReference>
<dbReference type="InterPro" id="IPR051267">
    <property type="entry name" value="STEAP_metalloreductase"/>
</dbReference>
<sequence length="223" mass="23184">MDISIIGSGSIGGTLAGQLAHRGHTVRIANSRGPASLTQLADRTGATAVETTEATERASVLFVCVPMGALPGLGATVDEHLPADAVIVDTSNYVPGLRDQHIAAIDDGLVESRWVAQQLGRPVIKALNTVGAASLSSGGRPHGDPLRIAAPVSGADPVAKQTVIALLDEIGFDGFDAGDLESSWRQGPGTPVYTTDLPLDQARRALDKAVRGDTTAWREHMAR</sequence>
<feature type="domain" description="Pyrroline-5-carboxylate reductase catalytic N-terminal" evidence="2">
    <location>
        <begin position="3"/>
        <end position="93"/>
    </location>
</feature>
<dbReference type="PANTHER" id="PTHR14239">
    <property type="entry name" value="DUDULIN-RELATED"/>
    <property type="match status" value="1"/>
</dbReference>
<name>A0A7W3PDL3_9MICO</name>
<dbReference type="Proteomes" id="UP000540568">
    <property type="component" value="Unassembled WGS sequence"/>
</dbReference>
<reference evidence="3 4" key="1">
    <citation type="submission" date="2020-07" db="EMBL/GenBank/DDBJ databases">
        <title>Sequencing the genomes of 1000 actinobacteria strains.</title>
        <authorList>
            <person name="Klenk H.-P."/>
        </authorList>
    </citation>
    <scope>NUCLEOTIDE SEQUENCE [LARGE SCALE GENOMIC DNA]</scope>
    <source>
        <strain evidence="3 4">DSM 44121</strain>
    </source>
</reference>
<protein>
    <recommendedName>
        <fullName evidence="2">Pyrroline-5-carboxylate reductase catalytic N-terminal domain-containing protein</fullName>
    </recommendedName>
</protein>
<comment type="caution">
    <text evidence="3">The sequence shown here is derived from an EMBL/GenBank/DDBJ whole genome shotgun (WGS) entry which is preliminary data.</text>
</comment>
<proteinExistence type="predicted"/>
<keyword evidence="1" id="KW-0560">Oxidoreductase</keyword>
<evidence type="ECO:0000256" key="1">
    <source>
        <dbReference type="ARBA" id="ARBA00023002"/>
    </source>
</evidence>
<keyword evidence="4" id="KW-1185">Reference proteome</keyword>
<dbReference type="GO" id="GO:0016491">
    <property type="term" value="F:oxidoreductase activity"/>
    <property type="evidence" value="ECO:0007669"/>
    <property type="project" value="UniProtKB-KW"/>
</dbReference>
<gene>
    <name evidence="3" type="ORF">FHX71_001614</name>
</gene>
<evidence type="ECO:0000313" key="3">
    <source>
        <dbReference type="EMBL" id="MBA8807672.1"/>
    </source>
</evidence>
<dbReference type="EMBL" id="JACGWV010000001">
    <property type="protein sequence ID" value="MBA8807672.1"/>
    <property type="molecule type" value="Genomic_DNA"/>
</dbReference>
<evidence type="ECO:0000313" key="4">
    <source>
        <dbReference type="Proteomes" id="UP000540568"/>
    </source>
</evidence>